<evidence type="ECO:0000256" key="4">
    <source>
        <dbReference type="ARBA" id="ARBA00022786"/>
    </source>
</evidence>
<dbReference type="GO" id="GO:0005524">
    <property type="term" value="F:ATP binding"/>
    <property type="evidence" value="ECO:0007669"/>
    <property type="project" value="UniProtKB-KW"/>
</dbReference>
<organism evidence="7 8">
    <name type="scientific">Neoarthrinium moseri</name>
    <dbReference type="NCBI Taxonomy" id="1658444"/>
    <lineage>
        <taxon>Eukaryota</taxon>
        <taxon>Fungi</taxon>
        <taxon>Dikarya</taxon>
        <taxon>Ascomycota</taxon>
        <taxon>Pezizomycotina</taxon>
        <taxon>Sordariomycetes</taxon>
        <taxon>Xylariomycetidae</taxon>
        <taxon>Amphisphaeriales</taxon>
        <taxon>Apiosporaceae</taxon>
        <taxon>Neoarthrinium</taxon>
    </lineage>
</organism>
<keyword evidence="3" id="KW-0547">Nucleotide-binding</keyword>
<reference evidence="7" key="1">
    <citation type="submission" date="2021-03" db="EMBL/GenBank/DDBJ databases">
        <title>Revisited historic fungal species revealed as producer of novel bioactive compounds through whole genome sequencing and comparative genomics.</title>
        <authorList>
            <person name="Vignolle G.A."/>
            <person name="Hochenegger N."/>
            <person name="Mach R.L."/>
            <person name="Mach-Aigner A.R."/>
            <person name="Javad Rahimi M."/>
            <person name="Salim K.A."/>
            <person name="Chan C.M."/>
            <person name="Lim L.B.L."/>
            <person name="Cai F."/>
            <person name="Druzhinina I.S."/>
            <person name="U'Ren J.M."/>
            <person name="Derntl C."/>
        </authorList>
    </citation>
    <scope>NUCLEOTIDE SEQUENCE</scope>
    <source>
        <strain evidence="7">TUCIM 5799</strain>
    </source>
</reference>
<dbReference type="OrthoDB" id="9978460at2759"/>
<dbReference type="GO" id="GO:0061631">
    <property type="term" value="F:ubiquitin conjugating enzyme activity"/>
    <property type="evidence" value="ECO:0007669"/>
    <property type="project" value="UniProtKB-EC"/>
</dbReference>
<keyword evidence="8" id="KW-1185">Reference proteome</keyword>
<keyword evidence="5" id="KW-0067">ATP-binding</keyword>
<gene>
    <name evidence="7" type="ORF">JX265_013218</name>
</gene>
<evidence type="ECO:0000256" key="5">
    <source>
        <dbReference type="ARBA" id="ARBA00022840"/>
    </source>
</evidence>
<evidence type="ECO:0000313" key="8">
    <source>
        <dbReference type="Proteomes" id="UP000829685"/>
    </source>
</evidence>
<dbReference type="InterPro" id="IPR000608">
    <property type="entry name" value="UBC"/>
</dbReference>
<name>A0A9P9W8P3_9PEZI</name>
<protein>
    <recommendedName>
        <fullName evidence="1">E2 ubiquitin-conjugating enzyme</fullName>
        <ecNumber evidence="1">2.3.2.23</ecNumber>
    </recommendedName>
</protein>
<evidence type="ECO:0000259" key="6">
    <source>
        <dbReference type="PROSITE" id="PS50127"/>
    </source>
</evidence>
<dbReference type="FunFam" id="3.10.110.10:FF:000060">
    <property type="entry name" value="Ubiquitin conjugating enzyme (UbcB)"/>
    <property type="match status" value="1"/>
</dbReference>
<dbReference type="Pfam" id="PF00179">
    <property type="entry name" value="UQ_con"/>
    <property type="match status" value="1"/>
</dbReference>
<dbReference type="SUPFAM" id="SSF54495">
    <property type="entry name" value="UBC-like"/>
    <property type="match status" value="1"/>
</dbReference>
<comment type="caution">
    <text evidence="7">The sequence shown here is derived from an EMBL/GenBank/DDBJ whole genome shotgun (WGS) entry which is preliminary data.</text>
</comment>
<evidence type="ECO:0000313" key="7">
    <source>
        <dbReference type="EMBL" id="KAI1851471.1"/>
    </source>
</evidence>
<keyword evidence="2" id="KW-0808">Transferase</keyword>
<keyword evidence="4" id="KW-0833">Ubl conjugation pathway</keyword>
<feature type="domain" description="UBC core" evidence="6">
    <location>
        <begin position="2"/>
        <end position="151"/>
    </location>
</feature>
<dbReference type="InterPro" id="IPR050113">
    <property type="entry name" value="Ub_conjugating_enzyme"/>
</dbReference>
<accession>A0A9P9W8P3</accession>
<dbReference type="SMART" id="SM00212">
    <property type="entry name" value="UBCc"/>
    <property type="match status" value="1"/>
</dbReference>
<dbReference type="PANTHER" id="PTHR24067">
    <property type="entry name" value="UBIQUITIN-CONJUGATING ENZYME E2"/>
    <property type="match status" value="1"/>
</dbReference>
<sequence>MSAAKRIGKELAECEAAPPQGMKITYNESDLHRWNITLAGPADTVYAGGTFHITMVLPPDYPFKAPIVNFTTRLYHPNVTNDTLGNICLSILKPENWKPASRIKGVLEAVRHLLIEPNPDDPLETRIAEEYKNNRAEYDKNAKQYVDRYAKGDAKK</sequence>
<evidence type="ECO:0000256" key="1">
    <source>
        <dbReference type="ARBA" id="ARBA00012486"/>
    </source>
</evidence>
<evidence type="ECO:0000256" key="3">
    <source>
        <dbReference type="ARBA" id="ARBA00022741"/>
    </source>
</evidence>
<dbReference type="InterPro" id="IPR016135">
    <property type="entry name" value="UBQ-conjugating_enzyme/RWD"/>
</dbReference>
<dbReference type="Gene3D" id="3.10.110.10">
    <property type="entry name" value="Ubiquitin Conjugating Enzyme"/>
    <property type="match status" value="1"/>
</dbReference>
<dbReference type="Proteomes" id="UP000829685">
    <property type="component" value="Unassembled WGS sequence"/>
</dbReference>
<dbReference type="AlphaFoldDB" id="A0A9P9W8P3"/>
<dbReference type="EMBL" id="JAFIMR010000065">
    <property type="protein sequence ID" value="KAI1851471.1"/>
    <property type="molecule type" value="Genomic_DNA"/>
</dbReference>
<dbReference type="EC" id="2.3.2.23" evidence="1"/>
<evidence type="ECO:0000256" key="2">
    <source>
        <dbReference type="ARBA" id="ARBA00022679"/>
    </source>
</evidence>
<dbReference type="PROSITE" id="PS50127">
    <property type="entry name" value="UBC_2"/>
    <property type="match status" value="1"/>
</dbReference>
<proteinExistence type="predicted"/>